<dbReference type="AlphaFoldDB" id="A0A8X6J0Z4"/>
<feature type="transmembrane region" description="Helical" evidence="6">
    <location>
        <begin position="74"/>
        <end position="92"/>
    </location>
</feature>
<feature type="transmembrane region" description="Helical" evidence="6">
    <location>
        <begin position="277"/>
        <end position="296"/>
    </location>
</feature>
<comment type="subcellular location">
    <subcellularLocation>
        <location evidence="1">Membrane</location>
        <topology evidence="1">Multi-pass membrane protein</topology>
    </subcellularLocation>
</comment>
<sequence>MKRSETTMEKIFLPLMILFHVQGLETLPSTELCQKWELFALAYNSPKYLFNFVLFYSTLVQIAWIILSDEAKRETALLLTFILQMSAHISLYRSRRHIKSLLKQISGIFTILETNCNLKGLKITIFLYCICLSSIASTYGTIYLKSIMTINAHRVINNSSHIAEEFKEYFTLVLDVKIVSTAFVLCSLNASFGGYYSFACCCVKYLFTKFVSRSKFLIMRGDYHTIFRIYDKLIEMMIRMDNFLAYAAFINVLGNLAGIFYTLYALIVLSEDDYLCYIYFVGAVTCYSLWFLMIMLSASAANQAAKEAKASIMSMPGWFPQHSKQLKMLVRKKYKHNEFSLTLWKIYVVKKSMLLSALGTLVTYGMIVGTLGTVQNSEDIVVKNNTNAFV</sequence>
<keyword evidence="7" id="KW-0732">Signal</keyword>
<evidence type="ECO:0008006" key="10">
    <source>
        <dbReference type="Google" id="ProtNLM"/>
    </source>
</evidence>
<dbReference type="OrthoDB" id="6420406at2759"/>
<name>A0A8X6J0Z4_TRICU</name>
<keyword evidence="9" id="KW-1185">Reference proteome</keyword>
<keyword evidence="2 6" id="KW-0812">Transmembrane</keyword>
<comment type="caution">
    <text evidence="8">The sequence shown here is derived from an EMBL/GenBank/DDBJ whole genome shotgun (WGS) entry which is preliminary data.</text>
</comment>
<proteinExistence type="predicted"/>
<keyword evidence="3 6" id="KW-1133">Transmembrane helix</keyword>
<dbReference type="PANTHER" id="PTHR21421:SF29">
    <property type="entry name" value="GUSTATORY RECEPTOR 5A FOR TREHALOSE-RELATED"/>
    <property type="match status" value="1"/>
</dbReference>
<evidence type="ECO:0000313" key="8">
    <source>
        <dbReference type="EMBL" id="GFR05183.1"/>
    </source>
</evidence>
<dbReference type="EMBL" id="BMAO01025824">
    <property type="protein sequence ID" value="GFR05183.1"/>
    <property type="molecule type" value="Genomic_DNA"/>
</dbReference>
<dbReference type="GO" id="GO:0007606">
    <property type="term" value="P:sensory perception of chemical stimulus"/>
    <property type="evidence" value="ECO:0007669"/>
    <property type="project" value="TreeGrafter"/>
</dbReference>
<gene>
    <name evidence="8" type="primary">AVEN_119040_1</name>
    <name evidence="8" type="ORF">TNCT_436431</name>
</gene>
<accession>A0A8X6J0Z4</accession>
<feature type="chain" id="PRO_5036482445" description="Gustatory receptor" evidence="7">
    <location>
        <begin position="24"/>
        <end position="390"/>
    </location>
</feature>
<feature type="transmembrane region" description="Helical" evidence="6">
    <location>
        <begin position="125"/>
        <end position="144"/>
    </location>
</feature>
<dbReference type="PANTHER" id="PTHR21421">
    <property type="entry name" value="GUSTATORY RECEPTOR"/>
    <property type="match status" value="1"/>
</dbReference>
<evidence type="ECO:0000256" key="7">
    <source>
        <dbReference type="SAM" id="SignalP"/>
    </source>
</evidence>
<dbReference type="Proteomes" id="UP000887116">
    <property type="component" value="Unassembled WGS sequence"/>
</dbReference>
<evidence type="ECO:0000256" key="2">
    <source>
        <dbReference type="ARBA" id="ARBA00022692"/>
    </source>
</evidence>
<feature type="signal peptide" evidence="7">
    <location>
        <begin position="1"/>
        <end position="23"/>
    </location>
</feature>
<reference evidence="8" key="1">
    <citation type="submission" date="2020-07" db="EMBL/GenBank/DDBJ databases">
        <title>Multicomponent nature underlies the extraordinary mechanical properties of spider dragline silk.</title>
        <authorList>
            <person name="Kono N."/>
            <person name="Nakamura H."/>
            <person name="Mori M."/>
            <person name="Yoshida Y."/>
            <person name="Ohtoshi R."/>
            <person name="Malay A.D."/>
            <person name="Moran D.A.P."/>
            <person name="Tomita M."/>
            <person name="Numata K."/>
            <person name="Arakawa K."/>
        </authorList>
    </citation>
    <scope>NUCLEOTIDE SEQUENCE</scope>
</reference>
<organism evidence="8 9">
    <name type="scientific">Trichonephila clavata</name>
    <name type="common">Joro spider</name>
    <name type="synonym">Nephila clavata</name>
    <dbReference type="NCBI Taxonomy" id="2740835"/>
    <lineage>
        <taxon>Eukaryota</taxon>
        <taxon>Metazoa</taxon>
        <taxon>Ecdysozoa</taxon>
        <taxon>Arthropoda</taxon>
        <taxon>Chelicerata</taxon>
        <taxon>Arachnida</taxon>
        <taxon>Araneae</taxon>
        <taxon>Araneomorphae</taxon>
        <taxon>Entelegynae</taxon>
        <taxon>Araneoidea</taxon>
        <taxon>Nephilidae</taxon>
        <taxon>Trichonephila</taxon>
    </lineage>
</organism>
<evidence type="ECO:0000256" key="3">
    <source>
        <dbReference type="ARBA" id="ARBA00022989"/>
    </source>
</evidence>
<feature type="transmembrane region" description="Helical" evidence="6">
    <location>
        <begin position="243"/>
        <end position="265"/>
    </location>
</feature>
<evidence type="ECO:0000313" key="9">
    <source>
        <dbReference type="Proteomes" id="UP000887116"/>
    </source>
</evidence>
<feature type="transmembrane region" description="Helical" evidence="6">
    <location>
        <begin position="353"/>
        <end position="374"/>
    </location>
</feature>
<keyword evidence="5" id="KW-0675">Receptor</keyword>
<dbReference type="GO" id="GO:0016020">
    <property type="term" value="C:membrane"/>
    <property type="evidence" value="ECO:0007669"/>
    <property type="project" value="UniProtKB-SubCell"/>
</dbReference>
<protein>
    <recommendedName>
        <fullName evidence="10">Gustatory receptor</fullName>
    </recommendedName>
</protein>
<dbReference type="GO" id="GO:0038023">
    <property type="term" value="F:signaling receptor activity"/>
    <property type="evidence" value="ECO:0007669"/>
    <property type="project" value="UniProtKB-ARBA"/>
</dbReference>
<evidence type="ECO:0000256" key="5">
    <source>
        <dbReference type="ARBA" id="ARBA00023170"/>
    </source>
</evidence>
<keyword evidence="4 6" id="KW-0472">Membrane</keyword>
<evidence type="ECO:0000256" key="6">
    <source>
        <dbReference type="SAM" id="Phobius"/>
    </source>
</evidence>
<feature type="transmembrane region" description="Helical" evidence="6">
    <location>
        <begin position="47"/>
        <end position="67"/>
    </location>
</feature>
<evidence type="ECO:0000256" key="4">
    <source>
        <dbReference type="ARBA" id="ARBA00023136"/>
    </source>
</evidence>
<dbReference type="GO" id="GO:0051606">
    <property type="term" value="P:detection of stimulus"/>
    <property type="evidence" value="ECO:0007669"/>
    <property type="project" value="UniProtKB-ARBA"/>
</dbReference>
<evidence type="ECO:0000256" key="1">
    <source>
        <dbReference type="ARBA" id="ARBA00004141"/>
    </source>
</evidence>